<dbReference type="CDD" id="cd23462">
    <property type="entry name" value="beta-trefoil_Ricin_Pgant9-like"/>
    <property type="match status" value="1"/>
</dbReference>
<dbReference type="GO" id="GO:0000139">
    <property type="term" value="C:Golgi membrane"/>
    <property type="evidence" value="ECO:0007669"/>
    <property type="project" value="UniProtKB-SubCell"/>
</dbReference>
<dbReference type="InterPro" id="IPR001173">
    <property type="entry name" value="Glyco_trans_2-like"/>
</dbReference>
<keyword evidence="4 11" id="KW-0430">Lectin</keyword>
<dbReference type="Proteomes" id="UP001652628">
    <property type="component" value="Chromosome 2L"/>
</dbReference>
<accession>A0AB39ZZ23</accession>
<comment type="cofactor">
    <cofactor evidence="11">
        <name>Mn(2+)</name>
        <dbReference type="ChEBI" id="CHEBI:29035"/>
    </cofactor>
</comment>
<feature type="transmembrane region" description="Helical" evidence="11">
    <location>
        <begin position="26"/>
        <end position="48"/>
    </location>
</feature>
<sequence length="659" mass="75820">MPAVSTLDFRRQDVQMAMKRRYVKRLVRKVVMFLVVVVGVSLVTSMIVERRMRQTMAAEEKLDPNGDPVTPVFRAANVHPTRKAPRPPYQDRNSVVDLPKSDKLEGFRLPEPKGERKDWHDYAYMEADKKRVGFGEHGVAVKIEDPNEKQLETEMYEMNGFNGLLSDRISVNRSVPDIRHEACKTRKYLAKLPNISVVFIFFNEHFNTLLRSIYSVINRTPPELLKQIVLVDDGSEWEVLKHPLDEYVEQHFPHLVTIVRNPERRGLIGARIAGAKVAIGEVMVFFDSHIEVNYNWLPPLIEPIAINPKISTCPIVDTIAHGDFSYSGDMKAGARGGFDWKMLYKQLPVLPEDAADKSMPYRSPVMMGGLFAIKTDFFWDLGGYDDQLDIWGGEQYELSFKIWMCGGMLLDVPCSRVAHIFRGPMKPRGNPRGFNFVAKNHKRVAEVWMDEYKQYVYSRDPATYEGLDPGDLTRQRGIRERLKCKSFHWFMTEVAPDFLVKFPPVDPPSYASGVIQNVANPVYCLDNMGLENEKAVGMFSCAENKTSPQPNQYWELSIHRDIRMKRHESVCLDVHEAPPNATVWMWGCHSQGGNQFWYYDRETQMLIHGEHSKRCMEGFVENGVARVVASMCEKDNDRQRWTFGFVNHTMLDKFHVGLK</sequence>
<feature type="domain" description="Ricin B lectin" evidence="12">
    <location>
        <begin position="512"/>
        <end position="644"/>
    </location>
</feature>
<comment type="similarity">
    <text evidence="2 11">Belongs to the glycosyltransferase 2 family. GalNAc-T subfamily.</text>
</comment>
<reference evidence="14" key="2">
    <citation type="submission" date="2025-08" db="UniProtKB">
        <authorList>
            <consortium name="RefSeq"/>
        </authorList>
    </citation>
    <scope>IDENTIFICATION</scope>
</reference>
<evidence type="ECO:0000256" key="2">
    <source>
        <dbReference type="ARBA" id="ARBA00005680"/>
    </source>
</evidence>
<evidence type="ECO:0000256" key="11">
    <source>
        <dbReference type="RuleBase" id="RU361242"/>
    </source>
</evidence>
<dbReference type="EC" id="2.4.1.-" evidence="11"/>
<dbReference type="PANTHER" id="PTHR11675:SF134">
    <property type="entry name" value="N-ACETYLGALACTOSAMINYLTRANSFERASE 4-RELATED"/>
    <property type="match status" value="1"/>
</dbReference>
<keyword evidence="9 11" id="KW-1015">Disulfide bond</keyword>
<keyword evidence="7 11" id="KW-0333">Golgi apparatus</keyword>
<evidence type="ECO:0000313" key="14">
    <source>
        <dbReference type="RefSeq" id="XP_016945931.3"/>
    </source>
</evidence>
<evidence type="ECO:0000256" key="4">
    <source>
        <dbReference type="ARBA" id="ARBA00022734"/>
    </source>
</evidence>
<dbReference type="GO" id="GO:0004653">
    <property type="term" value="F:polypeptide N-acetylgalactosaminyltransferase activity"/>
    <property type="evidence" value="ECO:0007669"/>
    <property type="project" value="TreeGrafter"/>
</dbReference>
<dbReference type="InterPro" id="IPR000772">
    <property type="entry name" value="Ricin_B_lectin"/>
</dbReference>
<keyword evidence="11" id="KW-0464">Manganese</keyword>
<dbReference type="InterPro" id="IPR029044">
    <property type="entry name" value="Nucleotide-diphossugar_trans"/>
</dbReference>
<evidence type="ECO:0000256" key="9">
    <source>
        <dbReference type="ARBA" id="ARBA00023157"/>
    </source>
</evidence>
<evidence type="ECO:0000256" key="5">
    <source>
        <dbReference type="ARBA" id="ARBA00022968"/>
    </source>
</evidence>
<keyword evidence="8 11" id="KW-0472">Membrane</keyword>
<evidence type="ECO:0000256" key="1">
    <source>
        <dbReference type="ARBA" id="ARBA00004323"/>
    </source>
</evidence>
<protein>
    <recommendedName>
        <fullName evidence="11">Polypeptide N-acetylgalactosaminyltransferase</fullName>
        <ecNumber evidence="11">2.4.1.-</ecNumber>
    </recommendedName>
    <alternativeName>
        <fullName evidence="11">Protein-UDP acetylgalactosaminyltransferase</fullName>
    </alternativeName>
</protein>
<dbReference type="Gene3D" id="2.80.10.50">
    <property type="match status" value="1"/>
</dbReference>
<name>A0AB39ZZ23_DROSZ</name>
<dbReference type="GeneID" id="108021635"/>
<evidence type="ECO:0000256" key="6">
    <source>
        <dbReference type="ARBA" id="ARBA00022989"/>
    </source>
</evidence>
<dbReference type="GO" id="GO:0030246">
    <property type="term" value="F:carbohydrate binding"/>
    <property type="evidence" value="ECO:0007669"/>
    <property type="project" value="UniProtKB-KW"/>
</dbReference>
<dbReference type="InterPro" id="IPR045885">
    <property type="entry name" value="GalNAc-T"/>
</dbReference>
<gene>
    <name evidence="14" type="primary">Pgant4</name>
</gene>
<dbReference type="SMART" id="SM00458">
    <property type="entry name" value="RICIN"/>
    <property type="match status" value="1"/>
</dbReference>
<evidence type="ECO:0000256" key="10">
    <source>
        <dbReference type="ARBA" id="ARBA00023180"/>
    </source>
</evidence>
<dbReference type="CDD" id="cd02510">
    <property type="entry name" value="pp-GalNAc-T"/>
    <property type="match status" value="1"/>
</dbReference>
<dbReference type="SUPFAM" id="SSF53448">
    <property type="entry name" value="Nucleotide-diphospho-sugar transferases"/>
    <property type="match status" value="1"/>
</dbReference>
<evidence type="ECO:0000256" key="3">
    <source>
        <dbReference type="ARBA" id="ARBA00022692"/>
    </source>
</evidence>
<evidence type="ECO:0000313" key="13">
    <source>
        <dbReference type="Proteomes" id="UP001652628"/>
    </source>
</evidence>
<comment type="subcellular location">
    <subcellularLocation>
        <location evidence="1 11">Golgi apparatus membrane</location>
        <topology evidence="1 11">Single-pass type II membrane protein</topology>
    </subcellularLocation>
</comment>
<dbReference type="RefSeq" id="XP_016945931.3">
    <property type="nucleotide sequence ID" value="XM_017090442.4"/>
</dbReference>
<dbReference type="PANTHER" id="PTHR11675">
    <property type="entry name" value="N-ACETYLGALACTOSAMINYLTRANSFERASE"/>
    <property type="match status" value="1"/>
</dbReference>
<dbReference type="GO" id="GO:0006493">
    <property type="term" value="P:protein O-linked glycosylation"/>
    <property type="evidence" value="ECO:0007669"/>
    <property type="project" value="TreeGrafter"/>
</dbReference>
<dbReference type="PROSITE" id="PS50231">
    <property type="entry name" value="RICIN_B_LECTIN"/>
    <property type="match status" value="1"/>
</dbReference>
<keyword evidence="13" id="KW-1185">Reference proteome</keyword>
<evidence type="ECO:0000259" key="12">
    <source>
        <dbReference type="SMART" id="SM00458"/>
    </source>
</evidence>
<comment type="pathway">
    <text evidence="11">Protein modification; protein glycosylation.</text>
</comment>
<keyword evidence="11" id="KW-0808">Transferase</keyword>
<dbReference type="SUPFAM" id="SSF50370">
    <property type="entry name" value="Ricin B-like lectins"/>
    <property type="match status" value="1"/>
</dbReference>
<keyword evidence="3 11" id="KW-0812">Transmembrane</keyword>
<keyword evidence="10" id="KW-0325">Glycoprotein</keyword>
<keyword evidence="11" id="KW-0328">Glycosyltransferase</keyword>
<dbReference type="InterPro" id="IPR035992">
    <property type="entry name" value="Ricin_B-like_lectins"/>
</dbReference>
<keyword evidence="6 11" id="KW-1133">Transmembrane helix</keyword>
<evidence type="ECO:0000256" key="8">
    <source>
        <dbReference type="ARBA" id="ARBA00023136"/>
    </source>
</evidence>
<dbReference type="Gene3D" id="3.90.550.10">
    <property type="entry name" value="Spore Coat Polysaccharide Biosynthesis Protein SpsA, Chain A"/>
    <property type="match status" value="1"/>
</dbReference>
<dbReference type="Pfam" id="PF00652">
    <property type="entry name" value="Ricin_B_lectin"/>
    <property type="match status" value="1"/>
</dbReference>
<keyword evidence="5" id="KW-0735">Signal-anchor</keyword>
<dbReference type="AlphaFoldDB" id="A0AB39ZZ23"/>
<dbReference type="Pfam" id="PF00535">
    <property type="entry name" value="Glycos_transf_2"/>
    <property type="match status" value="1"/>
</dbReference>
<organism evidence="13 14">
    <name type="scientific">Drosophila suzukii</name>
    <name type="common">Spotted-wing drosophila fruit fly</name>
    <dbReference type="NCBI Taxonomy" id="28584"/>
    <lineage>
        <taxon>Eukaryota</taxon>
        <taxon>Metazoa</taxon>
        <taxon>Ecdysozoa</taxon>
        <taxon>Arthropoda</taxon>
        <taxon>Hexapoda</taxon>
        <taxon>Insecta</taxon>
        <taxon>Pterygota</taxon>
        <taxon>Neoptera</taxon>
        <taxon>Endopterygota</taxon>
        <taxon>Diptera</taxon>
        <taxon>Brachycera</taxon>
        <taxon>Muscomorpha</taxon>
        <taxon>Ephydroidea</taxon>
        <taxon>Drosophilidae</taxon>
        <taxon>Drosophila</taxon>
        <taxon>Sophophora</taxon>
    </lineage>
</organism>
<proteinExistence type="inferred from homology"/>
<evidence type="ECO:0000256" key="7">
    <source>
        <dbReference type="ARBA" id="ARBA00023034"/>
    </source>
</evidence>
<reference evidence="13" key="1">
    <citation type="submission" date="2025-05" db="UniProtKB">
        <authorList>
            <consortium name="RefSeq"/>
        </authorList>
    </citation>
    <scope>NUCLEOTIDE SEQUENCE [LARGE SCALE GENOMIC DNA]</scope>
</reference>